<dbReference type="Proteomes" id="UP000254978">
    <property type="component" value="Unassembled WGS sequence"/>
</dbReference>
<organism evidence="9 10">
    <name type="scientific">Mycolicibacterium tokaiense</name>
    <dbReference type="NCBI Taxonomy" id="39695"/>
    <lineage>
        <taxon>Bacteria</taxon>
        <taxon>Bacillati</taxon>
        <taxon>Actinomycetota</taxon>
        <taxon>Actinomycetes</taxon>
        <taxon>Mycobacteriales</taxon>
        <taxon>Mycobacteriaceae</taxon>
        <taxon>Mycolicibacterium</taxon>
    </lineage>
</organism>
<dbReference type="RefSeq" id="WP_068915673.1">
    <property type="nucleotide sequence ID" value="NZ_AP022600.1"/>
</dbReference>
<keyword evidence="5 8" id="KW-0732">Signal</keyword>
<evidence type="ECO:0000256" key="7">
    <source>
        <dbReference type="ARBA" id="ARBA00023157"/>
    </source>
</evidence>
<dbReference type="EMBL" id="UGQT01000001">
    <property type="protein sequence ID" value="STZ57980.1"/>
    <property type="molecule type" value="Genomic_DNA"/>
</dbReference>
<dbReference type="PANTHER" id="PTHR33630:SF9">
    <property type="entry name" value="CUTINASE 4"/>
    <property type="match status" value="1"/>
</dbReference>
<reference evidence="9 10" key="1">
    <citation type="submission" date="2018-06" db="EMBL/GenBank/DDBJ databases">
        <authorList>
            <consortium name="Pathogen Informatics"/>
            <person name="Doyle S."/>
        </authorList>
    </citation>
    <scope>NUCLEOTIDE SEQUENCE [LARGE SCALE GENOMIC DNA]</scope>
    <source>
        <strain evidence="9 10">NCTC10821</strain>
    </source>
</reference>
<gene>
    <name evidence="9" type="primary">cut2</name>
    <name evidence="9" type="ORF">NCTC10821_01485</name>
</gene>
<dbReference type="EC" id="3.1.1.-" evidence="8"/>
<protein>
    <recommendedName>
        <fullName evidence="8">Cutinase</fullName>
        <ecNumber evidence="8">3.1.1.-</ecNumber>
    </recommendedName>
</protein>
<evidence type="ECO:0000313" key="10">
    <source>
        <dbReference type="Proteomes" id="UP000254978"/>
    </source>
</evidence>
<keyword evidence="6 8" id="KW-0378">Hydrolase</keyword>
<feature type="chain" id="PRO_5016487602" description="Cutinase" evidence="8">
    <location>
        <begin position="39"/>
        <end position="229"/>
    </location>
</feature>
<dbReference type="PROSITE" id="PS00155">
    <property type="entry name" value="CUTINASE_1"/>
    <property type="match status" value="1"/>
</dbReference>
<sequence length="229" mass="24029">MGHFCHRQIRRVVASACAVLTTAALLTAAPAAVPSATAAVSCPEAEVVFARGREEPAGTGIVGTAFVNALRAKSTKTIGYYPVDYDAEISVDQGARDMSAHIQYMVANCPDTELVLGGYSLGATVTDMVLATPGPFFGYSNPLPLGSDEHVAAVVFFGNGARKVLGYPVSEFLPTWTNKVIDLCNAQDPVCSSSLDVQSWPSNWGDHLQAAYLDSGLVNQAATFAAAKL</sequence>
<dbReference type="GO" id="GO:0005576">
    <property type="term" value="C:extracellular region"/>
    <property type="evidence" value="ECO:0007669"/>
    <property type="project" value="UniProtKB-SubCell"/>
</dbReference>
<dbReference type="GO" id="GO:0052689">
    <property type="term" value="F:carboxylic ester hydrolase activity"/>
    <property type="evidence" value="ECO:0007669"/>
    <property type="project" value="UniProtKB-KW"/>
</dbReference>
<comment type="function">
    <text evidence="8">Catalyzes the hydrolysis of complex carboxylic polyesters found in the cell wall of plants. Degrades cutin, a macromolecule that forms the structure of the plant cuticle.</text>
</comment>
<proteinExistence type="inferred from homology"/>
<evidence type="ECO:0000256" key="2">
    <source>
        <dbReference type="ARBA" id="ARBA00007534"/>
    </source>
</evidence>
<dbReference type="SUPFAM" id="SSF53474">
    <property type="entry name" value="alpha/beta-Hydrolases"/>
    <property type="match status" value="1"/>
</dbReference>
<comment type="subcellular location">
    <subcellularLocation>
        <location evidence="1 8">Secreted</location>
    </subcellularLocation>
</comment>
<keyword evidence="10" id="KW-1185">Reference proteome</keyword>
<keyword evidence="3 8" id="KW-0719">Serine esterase</keyword>
<evidence type="ECO:0000256" key="5">
    <source>
        <dbReference type="ARBA" id="ARBA00022729"/>
    </source>
</evidence>
<evidence type="ECO:0000256" key="6">
    <source>
        <dbReference type="ARBA" id="ARBA00022801"/>
    </source>
</evidence>
<evidence type="ECO:0000256" key="3">
    <source>
        <dbReference type="ARBA" id="ARBA00022487"/>
    </source>
</evidence>
<name>A0A378TBJ0_9MYCO</name>
<evidence type="ECO:0000256" key="8">
    <source>
        <dbReference type="RuleBase" id="RU361263"/>
    </source>
</evidence>
<dbReference type="AlphaFoldDB" id="A0A378TBJ0"/>
<keyword evidence="7" id="KW-1015">Disulfide bond</keyword>
<dbReference type="Gene3D" id="3.40.50.1820">
    <property type="entry name" value="alpha/beta hydrolase"/>
    <property type="match status" value="1"/>
</dbReference>
<dbReference type="SMART" id="SM01110">
    <property type="entry name" value="Cutinase"/>
    <property type="match status" value="1"/>
</dbReference>
<dbReference type="InterPro" id="IPR000675">
    <property type="entry name" value="Cutinase/axe"/>
</dbReference>
<comment type="similarity">
    <text evidence="2 8">Belongs to the cutinase family.</text>
</comment>
<evidence type="ECO:0000256" key="4">
    <source>
        <dbReference type="ARBA" id="ARBA00022525"/>
    </source>
</evidence>
<keyword evidence="4 8" id="KW-0964">Secreted</keyword>
<accession>A0A378TBJ0</accession>
<evidence type="ECO:0000256" key="1">
    <source>
        <dbReference type="ARBA" id="ARBA00004613"/>
    </source>
</evidence>
<dbReference type="InterPro" id="IPR029058">
    <property type="entry name" value="AB_hydrolase_fold"/>
</dbReference>
<evidence type="ECO:0000313" key="9">
    <source>
        <dbReference type="EMBL" id="STZ57980.1"/>
    </source>
</evidence>
<dbReference type="OrthoDB" id="3690529at2"/>
<feature type="signal peptide" evidence="8">
    <location>
        <begin position="1"/>
        <end position="38"/>
    </location>
</feature>
<dbReference type="Pfam" id="PF01083">
    <property type="entry name" value="Cutinase"/>
    <property type="match status" value="1"/>
</dbReference>
<dbReference type="InterPro" id="IPR043580">
    <property type="entry name" value="CUTINASE_1"/>
</dbReference>
<dbReference type="PANTHER" id="PTHR33630">
    <property type="entry name" value="CUTINASE RV1984C-RELATED-RELATED"/>
    <property type="match status" value="1"/>
</dbReference>